<accession>A0A9D4PP54</accession>
<evidence type="ECO:0000313" key="2">
    <source>
        <dbReference type="Proteomes" id="UP000821837"/>
    </source>
</evidence>
<reference evidence="1" key="1">
    <citation type="journal article" date="2020" name="Cell">
        <title>Large-Scale Comparative Analyses of Tick Genomes Elucidate Their Genetic Diversity and Vector Capacities.</title>
        <authorList>
            <consortium name="Tick Genome and Microbiome Consortium (TIGMIC)"/>
            <person name="Jia N."/>
            <person name="Wang J."/>
            <person name="Shi W."/>
            <person name="Du L."/>
            <person name="Sun Y."/>
            <person name="Zhan W."/>
            <person name="Jiang J.F."/>
            <person name="Wang Q."/>
            <person name="Zhang B."/>
            <person name="Ji P."/>
            <person name="Bell-Sakyi L."/>
            <person name="Cui X.M."/>
            <person name="Yuan T.T."/>
            <person name="Jiang B.G."/>
            <person name="Yang W.F."/>
            <person name="Lam T.T."/>
            <person name="Chang Q.C."/>
            <person name="Ding S.J."/>
            <person name="Wang X.J."/>
            <person name="Zhu J.G."/>
            <person name="Ruan X.D."/>
            <person name="Zhao L."/>
            <person name="Wei J.T."/>
            <person name="Ye R.Z."/>
            <person name="Que T.C."/>
            <person name="Du C.H."/>
            <person name="Zhou Y.H."/>
            <person name="Cheng J.X."/>
            <person name="Dai P.F."/>
            <person name="Guo W.B."/>
            <person name="Han X.H."/>
            <person name="Huang E.J."/>
            <person name="Li L.F."/>
            <person name="Wei W."/>
            <person name="Gao Y.C."/>
            <person name="Liu J.Z."/>
            <person name="Shao H.Z."/>
            <person name="Wang X."/>
            <person name="Wang C.C."/>
            <person name="Yang T.C."/>
            <person name="Huo Q.B."/>
            <person name="Li W."/>
            <person name="Chen H.Y."/>
            <person name="Chen S.E."/>
            <person name="Zhou L.G."/>
            <person name="Ni X.B."/>
            <person name="Tian J.H."/>
            <person name="Sheng Y."/>
            <person name="Liu T."/>
            <person name="Pan Y.S."/>
            <person name="Xia L.Y."/>
            <person name="Li J."/>
            <person name="Zhao F."/>
            <person name="Cao W.C."/>
        </authorList>
    </citation>
    <scope>NUCLEOTIDE SEQUENCE</scope>
    <source>
        <strain evidence="1">Rsan-2018</strain>
    </source>
</reference>
<dbReference type="VEuPathDB" id="VectorBase:RSAN_037131"/>
<comment type="caution">
    <text evidence="1">The sequence shown here is derived from an EMBL/GenBank/DDBJ whole genome shotgun (WGS) entry which is preliminary data.</text>
</comment>
<dbReference type="EMBL" id="JABSTV010001252">
    <property type="protein sequence ID" value="KAH7948154.1"/>
    <property type="molecule type" value="Genomic_DNA"/>
</dbReference>
<keyword evidence="2" id="KW-1185">Reference proteome</keyword>
<dbReference type="AlphaFoldDB" id="A0A9D4PP54"/>
<protein>
    <submittedName>
        <fullName evidence="1">Uncharacterized protein</fullName>
    </submittedName>
</protein>
<proteinExistence type="predicted"/>
<sequence>MPTAPQSEQSANCKERPLRIFRLDSGLRPPTASQLRRRLDFPGDRCDVAVHENAVSEAVYVTLQLERPPMDRSNAIRTKRHDFDSAQHIHGCRADRNDNTAELVGQFEELEERCRTYEAVTVAEYKDIPLTAFALVRLPGDNTFIARFDSARTAISHRLPQGYQELFFLVAVALSQISIGEVRQVEESGVRPSPFLWVPHLLFRDPMPSSRQG</sequence>
<organism evidence="1 2">
    <name type="scientific">Rhipicephalus sanguineus</name>
    <name type="common">Brown dog tick</name>
    <name type="synonym">Ixodes sanguineus</name>
    <dbReference type="NCBI Taxonomy" id="34632"/>
    <lineage>
        <taxon>Eukaryota</taxon>
        <taxon>Metazoa</taxon>
        <taxon>Ecdysozoa</taxon>
        <taxon>Arthropoda</taxon>
        <taxon>Chelicerata</taxon>
        <taxon>Arachnida</taxon>
        <taxon>Acari</taxon>
        <taxon>Parasitiformes</taxon>
        <taxon>Ixodida</taxon>
        <taxon>Ixodoidea</taxon>
        <taxon>Ixodidae</taxon>
        <taxon>Rhipicephalinae</taxon>
        <taxon>Rhipicephalus</taxon>
        <taxon>Rhipicephalus</taxon>
    </lineage>
</organism>
<reference evidence="1" key="2">
    <citation type="submission" date="2021-09" db="EMBL/GenBank/DDBJ databases">
        <authorList>
            <person name="Jia N."/>
            <person name="Wang J."/>
            <person name="Shi W."/>
            <person name="Du L."/>
            <person name="Sun Y."/>
            <person name="Zhan W."/>
            <person name="Jiang J."/>
            <person name="Wang Q."/>
            <person name="Zhang B."/>
            <person name="Ji P."/>
            <person name="Sakyi L.B."/>
            <person name="Cui X."/>
            <person name="Yuan T."/>
            <person name="Jiang B."/>
            <person name="Yang W."/>
            <person name="Lam T.T.-Y."/>
            <person name="Chang Q."/>
            <person name="Ding S."/>
            <person name="Wang X."/>
            <person name="Zhu J."/>
            <person name="Ruan X."/>
            <person name="Zhao L."/>
            <person name="Wei J."/>
            <person name="Que T."/>
            <person name="Du C."/>
            <person name="Cheng J."/>
            <person name="Dai P."/>
            <person name="Han X."/>
            <person name="Huang E."/>
            <person name="Gao Y."/>
            <person name="Liu J."/>
            <person name="Shao H."/>
            <person name="Ye R."/>
            <person name="Li L."/>
            <person name="Wei W."/>
            <person name="Wang X."/>
            <person name="Wang C."/>
            <person name="Huo Q."/>
            <person name="Li W."/>
            <person name="Guo W."/>
            <person name="Chen H."/>
            <person name="Chen S."/>
            <person name="Zhou L."/>
            <person name="Zhou L."/>
            <person name="Ni X."/>
            <person name="Tian J."/>
            <person name="Zhou Y."/>
            <person name="Sheng Y."/>
            <person name="Liu T."/>
            <person name="Pan Y."/>
            <person name="Xia L."/>
            <person name="Li J."/>
            <person name="Zhao F."/>
            <person name="Cao W."/>
        </authorList>
    </citation>
    <scope>NUCLEOTIDE SEQUENCE</scope>
    <source>
        <strain evidence="1">Rsan-2018</strain>
        <tissue evidence="1">Larvae</tissue>
    </source>
</reference>
<gene>
    <name evidence="1" type="ORF">HPB52_018820</name>
</gene>
<dbReference type="Proteomes" id="UP000821837">
    <property type="component" value="Chromosome 6"/>
</dbReference>
<name>A0A9D4PP54_RHISA</name>
<evidence type="ECO:0000313" key="1">
    <source>
        <dbReference type="EMBL" id="KAH7948154.1"/>
    </source>
</evidence>